<keyword evidence="5" id="KW-1185">Reference proteome</keyword>
<dbReference type="CDD" id="cd15840">
    <property type="entry name" value="SNARE_Qa"/>
    <property type="match status" value="1"/>
</dbReference>
<dbReference type="Pfam" id="PF14523">
    <property type="entry name" value="Syntaxin_2"/>
    <property type="match status" value="1"/>
</dbReference>
<proteinExistence type="inferred from homology"/>
<dbReference type="PANTHER" id="PTHR19957:SF38">
    <property type="entry name" value="LD27581P"/>
    <property type="match status" value="1"/>
</dbReference>
<comment type="caution">
    <text evidence="4">The sequence shown here is derived from an EMBL/GenBank/DDBJ whole genome shotgun (WGS) entry which is preliminary data.</text>
</comment>
<evidence type="ECO:0000313" key="4">
    <source>
        <dbReference type="EMBL" id="KAL3769959.1"/>
    </source>
</evidence>
<feature type="region of interest" description="Disordered" evidence="2">
    <location>
        <begin position="1"/>
        <end position="63"/>
    </location>
</feature>
<dbReference type="Gene3D" id="1.20.58.70">
    <property type="match status" value="1"/>
</dbReference>
<evidence type="ECO:0000256" key="1">
    <source>
        <dbReference type="ARBA" id="ARBA00009063"/>
    </source>
</evidence>
<dbReference type="Gene3D" id="1.20.5.110">
    <property type="match status" value="1"/>
</dbReference>
<dbReference type="Proteomes" id="UP001530315">
    <property type="component" value="Unassembled WGS sequence"/>
</dbReference>
<feature type="compositionally biased region" description="Low complexity" evidence="2">
    <location>
        <begin position="13"/>
        <end position="29"/>
    </location>
</feature>
<dbReference type="AlphaFoldDB" id="A0ABD3N1H6"/>
<evidence type="ECO:0000259" key="3">
    <source>
        <dbReference type="PROSITE" id="PS50192"/>
    </source>
</evidence>
<evidence type="ECO:0000256" key="2">
    <source>
        <dbReference type="SAM" id="MobiDB-lite"/>
    </source>
</evidence>
<dbReference type="InterPro" id="IPR010989">
    <property type="entry name" value="SNARE"/>
</dbReference>
<dbReference type="PANTHER" id="PTHR19957">
    <property type="entry name" value="SYNTAXIN"/>
    <property type="match status" value="1"/>
</dbReference>
<dbReference type="EMBL" id="JALLAZ020001642">
    <property type="protein sequence ID" value="KAL3769959.1"/>
    <property type="molecule type" value="Genomic_DNA"/>
</dbReference>
<evidence type="ECO:0000313" key="5">
    <source>
        <dbReference type="Proteomes" id="UP001530315"/>
    </source>
</evidence>
<dbReference type="SUPFAM" id="SSF47661">
    <property type="entry name" value="t-snare proteins"/>
    <property type="match status" value="1"/>
</dbReference>
<protein>
    <recommendedName>
        <fullName evidence="3">t-SNARE coiled-coil homology domain-containing protein</fullName>
    </recommendedName>
</protein>
<sequence length="307" mass="33690">MSFQDVGRPGAGPSQRRSPQRPSVPPSSRGGWDKNPRPAAPSSGAFSSAAEAGGGVGRGPAAADGMQGAGGGVGWGSSGGLGGYEQVSDSIVQYQRNVTLLEKMARSVGTKNDTSVLQTQYNLQIDVIQQLGERIENQLRSQESRLTTLSRTEASSLRTTHVKLSRDYRLVEQQFKNLQLDVKRKRGNAEAMQRDAARMEVEEGGRRQNGVGGEDMTAEGIRWQMQIQEDKINEEIMREREEEIKSIHKGMHQVNEIYKDLAHLVDGQQEGIDQIETQMENAQENTATGLRHIEKANESSQSQCVIS</sequence>
<feature type="region of interest" description="Disordered" evidence="2">
    <location>
        <begin position="192"/>
        <end position="214"/>
    </location>
</feature>
<gene>
    <name evidence="4" type="ORF">ACHAW5_010033</name>
</gene>
<feature type="compositionally biased region" description="Low complexity" evidence="2">
    <location>
        <begin position="40"/>
        <end position="51"/>
    </location>
</feature>
<reference evidence="4 5" key="1">
    <citation type="submission" date="2024-10" db="EMBL/GenBank/DDBJ databases">
        <title>Updated reference genomes for cyclostephanoid diatoms.</title>
        <authorList>
            <person name="Roberts W.R."/>
            <person name="Alverson A.J."/>
        </authorList>
    </citation>
    <scope>NUCLEOTIDE SEQUENCE [LARGE SCALE GENOMIC DNA]</scope>
    <source>
        <strain evidence="4 5">AJA276-08</strain>
    </source>
</reference>
<name>A0ABD3N1H6_9STRA</name>
<dbReference type="InterPro" id="IPR000727">
    <property type="entry name" value="T_SNARE_dom"/>
</dbReference>
<dbReference type="InterPro" id="IPR006011">
    <property type="entry name" value="Syntaxin_N"/>
</dbReference>
<dbReference type="InterPro" id="IPR045242">
    <property type="entry name" value="Syntaxin"/>
</dbReference>
<organism evidence="4 5">
    <name type="scientific">Stephanodiscus triporus</name>
    <dbReference type="NCBI Taxonomy" id="2934178"/>
    <lineage>
        <taxon>Eukaryota</taxon>
        <taxon>Sar</taxon>
        <taxon>Stramenopiles</taxon>
        <taxon>Ochrophyta</taxon>
        <taxon>Bacillariophyta</taxon>
        <taxon>Coscinodiscophyceae</taxon>
        <taxon>Thalassiosirophycidae</taxon>
        <taxon>Stephanodiscales</taxon>
        <taxon>Stephanodiscaceae</taxon>
        <taxon>Stephanodiscus</taxon>
    </lineage>
</organism>
<dbReference type="SMART" id="SM00397">
    <property type="entry name" value="t_SNARE"/>
    <property type="match status" value="1"/>
</dbReference>
<accession>A0ABD3N1H6</accession>
<dbReference type="PROSITE" id="PS50192">
    <property type="entry name" value="T_SNARE"/>
    <property type="match status" value="1"/>
</dbReference>
<feature type="compositionally biased region" description="Basic and acidic residues" evidence="2">
    <location>
        <begin position="192"/>
        <end position="206"/>
    </location>
</feature>
<feature type="domain" description="T-SNARE coiled-coil homology" evidence="3">
    <location>
        <begin position="234"/>
        <end position="296"/>
    </location>
</feature>
<comment type="similarity">
    <text evidence="1">Belongs to the syntaxin family.</text>
</comment>